<dbReference type="EMBL" id="CAJHJT010000001">
    <property type="protein sequence ID" value="CAD6994821.1"/>
    <property type="molecule type" value="Genomic_DNA"/>
</dbReference>
<evidence type="ECO:0000256" key="1">
    <source>
        <dbReference type="SAM" id="Phobius"/>
    </source>
</evidence>
<protein>
    <submittedName>
        <fullName evidence="2">(Mediterranean fruit fly) hypothetical protein</fullName>
    </submittedName>
</protein>
<feature type="non-terminal residue" evidence="2">
    <location>
        <position position="1"/>
    </location>
</feature>
<keyword evidence="1" id="KW-0812">Transmembrane</keyword>
<reference evidence="2" key="1">
    <citation type="submission" date="2020-11" db="EMBL/GenBank/DDBJ databases">
        <authorList>
            <person name="Whitehead M."/>
        </authorList>
    </citation>
    <scope>NUCLEOTIDE SEQUENCE</scope>
    <source>
        <strain evidence="2">EGII</strain>
    </source>
</reference>
<evidence type="ECO:0000313" key="2">
    <source>
        <dbReference type="EMBL" id="CAD6994821.1"/>
    </source>
</evidence>
<keyword evidence="3" id="KW-1185">Reference proteome</keyword>
<comment type="caution">
    <text evidence="2">The sequence shown here is derived from an EMBL/GenBank/DDBJ whole genome shotgun (WGS) entry which is preliminary data.</text>
</comment>
<organism evidence="2 3">
    <name type="scientific">Ceratitis capitata</name>
    <name type="common">Mediterranean fruit fly</name>
    <name type="synonym">Tephritis capitata</name>
    <dbReference type="NCBI Taxonomy" id="7213"/>
    <lineage>
        <taxon>Eukaryota</taxon>
        <taxon>Metazoa</taxon>
        <taxon>Ecdysozoa</taxon>
        <taxon>Arthropoda</taxon>
        <taxon>Hexapoda</taxon>
        <taxon>Insecta</taxon>
        <taxon>Pterygota</taxon>
        <taxon>Neoptera</taxon>
        <taxon>Endopterygota</taxon>
        <taxon>Diptera</taxon>
        <taxon>Brachycera</taxon>
        <taxon>Muscomorpha</taxon>
        <taxon>Tephritoidea</taxon>
        <taxon>Tephritidae</taxon>
        <taxon>Ceratitis</taxon>
        <taxon>Ceratitis</taxon>
    </lineage>
</organism>
<accession>A0A811U7L7</accession>
<feature type="transmembrane region" description="Helical" evidence="1">
    <location>
        <begin position="21"/>
        <end position="41"/>
    </location>
</feature>
<keyword evidence="1" id="KW-1133">Transmembrane helix</keyword>
<dbReference type="AlphaFoldDB" id="A0A811U7L7"/>
<sequence length="62" mass="6936">FNRLTVKRVIASSQIGCSVCQYLFLTSLMASSAAIVVAFFINSFCCRISNTCRLNKIRRIEA</sequence>
<evidence type="ECO:0000313" key="3">
    <source>
        <dbReference type="Proteomes" id="UP000606786"/>
    </source>
</evidence>
<gene>
    <name evidence="2" type="ORF">CCAP1982_LOCUS3552</name>
</gene>
<dbReference type="Proteomes" id="UP000606786">
    <property type="component" value="Unassembled WGS sequence"/>
</dbReference>
<keyword evidence="1" id="KW-0472">Membrane</keyword>
<name>A0A811U7L7_CERCA</name>
<proteinExistence type="predicted"/>